<comment type="caution">
    <text evidence="2">The sequence shown here is derived from an EMBL/GenBank/DDBJ whole genome shotgun (WGS) entry which is preliminary data.</text>
</comment>
<feature type="compositionally biased region" description="Acidic residues" evidence="1">
    <location>
        <begin position="747"/>
        <end position="758"/>
    </location>
</feature>
<evidence type="ECO:0000256" key="1">
    <source>
        <dbReference type="SAM" id="MobiDB-lite"/>
    </source>
</evidence>
<dbReference type="AlphaFoldDB" id="A0A9W9ZJX7"/>
<gene>
    <name evidence="2" type="ORF">OS493_030633</name>
</gene>
<accession>A0A9W9ZJX7</accession>
<dbReference type="OrthoDB" id="10490809at2759"/>
<organism evidence="2 3">
    <name type="scientific">Desmophyllum pertusum</name>
    <dbReference type="NCBI Taxonomy" id="174260"/>
    <lineage>
        <taxon>Eukaryota</taxon>
        <taxon>Metazoa</taxon>
        <taxon>Cnidaria</taxon>
        <taxon>Anthozoa</taxon>
        <taxon>Hexacorallia</taxon>
        <taxon>Scleractinia</taxon>
        <taxon>Caryophylliina</taxon>
        <taxon>Caryophylliidae</taxon>
        <taxon>Desmophyllum</taxon>
    </lineage>
</organism>
<evidence type="ECO:0000313" key="3">
    <source>
        <dbReference type="Proteomes" id="UP001163046"/>
    </source>
</evidence>
<sequence>MHSSELCGLKDYLPTGNTQGPCWLDSKMTSLSHITGIDKKLLQEKFELEPLQFGSNEQENRVFMSPTVLLGDSELKHGGFLGMGAKKVLSRLTKDILESEDHTLFQVPELTCLHMGYGMKSVNKEGRMAISENDAKTWFKILNLSAFKLEARDQANEDTHGNERTEAMEVDSQTSMDTQTYDDTVYPCDSGLFIPQKGSRILCMSILIINSMRRHQKGITTDYSDGEVAGEESAVASGEVGREGKIGANKMSDFLSFWTLPYLLNYTQTKVEEITRHHQAARKDPQSLVKTVRKSTLDIITQATQSRPEVLPELRKELEKLFTAEKLQDEYTLLKCDDGSPIVLVPLQYVYHKGKGDPLRIEDIGRKWESDRGDVLSREQFISAFVRKRDIQMDYFECMKDAKLRQGVDYAIIYPDKSAFKLLLDKARGIDANVMTQLKHVKSQGRGLISPYHAVLKFDGENLVVSFSYMQGTDRSSVAALFRAVGAHYCNHFSIVFLPGSAFSKHDADCKLGNLYPVRVAEELSFKRRKLQKTGKEISFYEGISKFVNHDFPSAYQQWVQNVRDDHDVKMARQPFSIEPTFDPSKHLKVAFAKSQHRVSLTNACLQKKDEVRKSNLSKLSEYEIQAANLNGLLLSLIHQCGRKGNIGVTLAINNTLQPGDPPPLLKKAVDKIIFYFVMAIIDAGLRAVFPSEPDEENREEIHVESGPSSSRLEKEEEDEDMSASWSEEEEEEEEEEDGNMLPSSSEGEEDEDIDSGMELDAGSAAKPSSSMTPHVASNLLSTHEVPVLERGIPCSYN</sequence>
<dbReference type="EMBL" id="MU825906">
    <property type="protein sequence ID" value="KAJ7383103.1"/>
    <property type="molecule type" value="Genomic_DNA"/>
</dbReference>
<name>A0A9W9ZJX7_9CNID</name>
<protein>
    <submittedName>
        <fullName evidence="2">Uncharacterized protein</fullName>
    </submittedName>
</protein>
<evidence type="ECO:0000313" key="2">
    <source>
        <dbReference type="EMBL" id="KAJ7383103.1"/>
    </source>
</evidence>
<keyword evidence="3" id="KW-1185">Reference proteome</keyword>
<reference evidence="2" key="1">
    <citation type="submission" date="2023-01" db="EMBL/GenBank/DDBJ databases">
        <title>Genome assembly of the deep-sea coral Lophelia pertusa.</title>
        <authorList>
            <person name="Herrera S."/>
            <person name="Cordes E."/>
        </authorList>
    </citation>
    <scope>NUCLEOTIDE SEQUENCE</scope>
    <source>
        <strain evidence="2">USNM1676648</strain>
        <tissue evidence="2">Polyp</tissue>
    </source>
</reference>
<feature type="compositionally biased region" description="Acidic residues" evidence="1">
    <location>
        <begin position="716"/>
        <end position="739"/>
    </location>
</feature>
<feature type="region of interest" description="Disordered" evidence="1">
    <location>
        <begin position="693"/>
        <end position="786"/>
    </location>
</feature>
<proteinExistence type="predicted"/>
<dbReference type="Proteomes" id="UP001163046">
    <property type="component" value="Unassembled WGS sequence"/>
</dbReference>